<keyword evidence="10" id="KW-1185">Reference proteome</keyword>
<protein>
    <recommendedName>
        <fullName evidence="8">MD-2-related lipid-recognition domain-containing protein</fullName>
    </recommendedName>
</protein>
<dbReference type="AlphaFoldDB" id="F0ZSY9"/>
<dbReference type="PANTHER" id="PTHR11306:SF60">
    <property type="entry name" value="COUNTIN-3-RELATED"/>
    <property type="match status" value="1"/>
</dbReference>
<evidence type="ECO:0000256" key="1">
    <source>
        <dbReference type="ARBA" id="ARBA00002053"/>
    </source>
</evidence>
<dbReference type="InterPro" id="IPR039670">
    <property type="entry name" value="NPC2-like"/>
</dbReference>
<reference evidence="10" key="1">
    <citation type="journal article" date="2011" name="Genome Biol.">
        <title>Comparative genomics of the social amoebae Dictyostelium discoideum and Dictyostelium purpureum.</title>
        <authorList>
            <consortium name="US DOE Joint Genome Institute (JGI-PGF)"/>
            <person name="Sucgang R."/>
            <person name="Kuo A."/>
            <person name="Tian X."/>
            <person name="Salerno W."/>
            <person name="Parikh A."/>
            <person name="Feasley C.L."/>
            <person name="Dalin E."/>
            <person name="Tu H."/>
            <person name="Huang E."/>
            <person name="Barry K."/>
            <person name="Lindquist E."/>
            <person name="Shapiro H."/>
            <person name="Bruce D."/>
            <person name="Schmutz J."/>
            <person name="Salamov A."/>
            <person name="Fey P."/>
            <person name="Gaudet P."/>
            <person name="Anjard C."/>
            <person name="Babu M.M."/>
            <person name="Basu S."/>
            <person name="Bushmanova Y."/>
            <person name="van der Wel H."/>
            <person name="Katoh-Kurasawa M."/>
            <person name="Dinh C."/>
            <person name="Coutinho P.M."/>
            <person name="Saito T."/>
            <person name="Elias M."/>
            <person name="Schaap P."/>
            <person name="Kay R.R."/>
            <person name="Henrissat B."/>
            <person name="Eichinger L."/>
            <person name="Rivero F."/>
            <person name="Putnam N.H."/>
            <person name="West C.M."/>
            <person name="Loomis W.F."/>
            <person name="Chisholm R.L."/>
            <person name="Shaulsky G."/>
            <person name="Strassmann J.E."/>
            <person name="Queller D.C."/>
            <person name="Kuspa A."/>
            <person name="Grigoriev I.V."/>
        </authorList>
    </citation>
    <scope>NUCLEOTIDE SEQUENCE [LARGE SCALE GENOMIC DNA]</scope>
    <source>
        <strain evidence="10">QSDP1</strain>
    </source>
</reference>
<evidence type="ECO:0000256" key="6">
    <source>
        <dbReference type="ARBA" id="ARBA00023055"/>
    </source>
</evidence>
<dbReference type="InterPro" id="IPR014756">
    <property type="entry name" value="Ig_E-set"/>
</dbReference>
<dbReference type="GO" id="GO:0015918">
    <property type="term" value="P:sterol transport"/>
    <property type="evidence" value="ECO:0000318"/>
    <property type="project" value="GO_Central"/>
</dbReference>
<keyword evidence="5 7" id="KW-0732">Signal</keyword>
<evidence type="ECO:0000256" key="3">
    <source>
        <dbReference type="ARBA" id="ARBA00011245"/>
    </source>
</evidence>
<dbReference type="InterPro" id="IPR003172">
    <property type="entry name" value="ML_dom"/>
</dbReference>
<accession>F0ZSY9</accession>
<dbReference type="InterPro" id="IPR036846">
    <property type="entry name" value="GM2-AP_sf"/>
</dbReference>
<gene>
    <name evidence="9" type="ORF">DICPUDRAFT_37512</name>
</gene>
<dbReference type="EMBL" id="GL871166">
    <property type="protein sequence ID" value="EGC32925.1"/>
    <property type="molecule type" value="Genomic_DNA"/>
</dbReference>
<evidence type="ECO:0000256" key="4">
    <source>
        <dbReference type="ARBA" id="ARBA00022448"/>
    </source>
</evidence>
<sequence length="142" mass="14913">MNKLIIAIIFCLALFSSAFADIWSNCGTSADLLQIDTVDITPNPPQKGQDLTVSASGYLSQTVQDGTANIIVKYGFITLYKGSQDICTPKDPIACPIQAGQYNKTVSATIPSAAPSGKYTGSVTLVSNTGAQIACIDVNFTL</sequence>
<dbReference type="SMART" id="SM00737">
    <property type="entry name" value="ML"/>
    <property type="match status" value="1"/>
</dbReference>
<feature type="chain" id="PRO_5003265389" description="MD-2-related lipid-recognition domain-containing protein" evidence="7">
    <location>
        <begin position="21"/>
        <end position="142"/>
    </location>
</feature>
<dbReference type="SUPFAM" id="SSF81296">
    <property type="entry name" value="E set domains"/>
    <property type="match status" value="1"/>
</dbReference>
<dbReference type="KEGG" id="dpp:DICPUDRAFT_37512"/>
<evidence type="ECO:0000313" key="9">
    <source>
        <dbReference type="EMBL" id="EGC32925.1"/>
    </source>
</evidence>
<dbReference type="VEuPathDB" id="AmoebaDB:DICPUDRAFT_37512"/>
<dbReference type="GO" id="GO:0032934">
    <property type="term" value="F:sterol binding"/>
    <property type="evidence" value="ECO:0000318"/>
    <property type="project" value="GO_Central"/>
</dbReference>
<evidence type="ECO:0000259" key="8">
    <source>
        <dbReference type="SMART" id="SM00737"/>
    </source>
</evidence>
<dbReference type="Gene3D" id="2.70.220.10">
    <property type="entry name" value="Ganglioside GM2 activator"/>
    <property type="match status" value="2"/>
</dbReference>
<dbReference type="eggNOG" id="KOG4680">
    <property type="taxonomic scope" value="Eukaryota"/>
</dbReference>
<name>F0ZSY9_DICPU</name>
<feature type="domain" description="MD-2-related lipid-recognition" evidence="8">
    <location>
        <begin position="23"/>
        <end position="140"/>
    </location>
</feature>
<keyword evidence="6" id="KW-0445">Lipid transport</keyword>
<comment type="similarity">
    <text evidence="2">Belongs to the NPC2 family.</text>
</comment>
<organism evidence="9 10">
    <name type="scientific">Dictyostelium purpureum</name>
    <name type="common">Slime mold</name>
    <dbReference type="NCBI Taxonomy" id="5786"/>
    <lineage>
        <taxon>Eukaryota</taxon>
        <taxon>Amoebozoa</taxon>
        <taxon>Evosea</taxon>
        <taxon>Eumycetozoa</taxon>
        <taxon>Dictyostelia</taxon>
        <taxon>Dictyosteliales</taxon>
        <taxon>Dictyosteliaceae</taxon>
        <taxon>Dictyostelium</taxon>
    </lineage>
</organism>
<evidence type="ECO:0000256" key="5">
    <source>
        <dbReference type="ARBA" id="ARBA00022729"/>
    </source>
</evidence>
<dbReference type="InParanoid" id="F0ZSY9"/>
<dbReference type="OrthoDB" id="6409159at2759"/>
<evidence type="ECO:0000313" key="10">
    <source>
        <dbReference type="Proteomes" id="UP000001064"/>
    </source>
</evidence>
<dbReference type="PANTHER" id="PTHR11306">
    <property type="entry name" value="NIEMANN PICK TYPE C2 PROTEIN NPC2-RELATED"/>
    <property type="match status" value="1"/>
</dbReference>
<keyword evidence="4" id="KW-0813">Transport</keyword>
<feature type="signal peptide" evidence="7">
    <location>
        <begin position="1"/>
        <end position="20"/>
    </location>
</feature>
<comment type="subunit">
    <text evidence="3">Monomer.</text>
</comment>
<dbReference type="RefSeq" id="XP_003290533.1">
    <property type="nucleotide sequence ID" value="XM_003290485.1"/>
</dbReference>
<dbReference type="OMA" id="NHELSCI"/>
<evidence type="ECO:0000256" key="2">
    <source>
        <dbReference type="ARBA" id="ARBA00006370"/>
    </source>
</evidence>
<comment type="function">
    <text evidence="1">Catalyzes the intermembrane transfer of phosphatidylglycerol and phosphatidylinositol.</text>
</comment>
<dbReference type="Proteomes" id="UP000001064">
    <property type="component" value="Unassembled WGS sequence"/>
</dbReference>
<proteinExistence type="inferred from homology"/>
<dbReference type="GeneID" id="10507929"/>
<dbReference type="Pfam" id="PF02221">
    <property type="entry name" value="E1_DerP2_DerF2"/>
    <property type="match status" value="1"/>
</dbReference>
<evidence type="ECO:0000256" key="7">
    <source>
        <dbReference type="SAM" id="SignalP"/>
    </source>
</evidence>